<dbReference type="Proteomes" id="UP001500908">
    <property type="component" value="Unassembled WGS sequence"/>
</dbReference>
<feature type="compositionally biased region" description="Low complexity" evidence="3">
    <location>
        <begin position="21"/>
        <end position="38"/>
    </location>
</feature>
<keyword evidence="1" id="KW-0051">Antiviral defense</keyword>
<dbReference type="EMBL" id="BAABDD010000012">
    <property type="protein sequence ID" value="GAA3747594.1"/>
    <property type="molecule type" value="Genomic_DNA"/>
</dbReference>
<gene>
    <name evidence="5" type="ORF">GCM10022402_28680</name>
</gene>
<dbReference type="RefSeq" id="WP_344971913.1">
    <property type="nucleotide sequence ID" value="NZ_BAABDD010000012.1"/>
</dbReference>
<dbReference type="CDD" id="cd09726">
    <property type="entry name" value="RAMP_I_III"/>
    <property type="match status" value="1"/>
</dbReference>
<dbReference type="NCBIfam" id="TIGR03986">
    <property type="entry name" value="TIGR03986 family CRISPR-associated RAMP protein"/>
    <property type="match status" value="1"/>
</dbReference>
<sequence>MSERRDVPNPGQVGKKIAASRQGQQQPRPAPPTQRTGQSRPQRSAGPNRPAGRQPSAGSNQQGERRVVDPGPGHDHGYRAVSPYGLVPLSERPMPAERLHSGLDVSQGELLRSHDRRVPGTHTGWIEVDIRNLTPLFVGATQEEEREQAARSLTIDGSPAIPGASLRGMVRNYLRMFTGGETGPVNTPQLFFRAPASSHRNDRARTVMRGLKEQYTKKRHGIPPSPPWQPVTAGFLRHEADGWRIHPLALDRPLQIRLSDLKQDFENCFPEDFPSFELPPIPGVQEQDKVDNYVPGEFHREFQYLKVVALCPEVEVNPRNPLYEYNFRAMAVLPEGESMEEGDEGDVRERLQKHWSGRLEKARREAEKRGKRGPELLFTKEPHEIVSIRQIPAVLVLTGITGERKNAYLFPTEGTKPPLPVPESLVRMVDSADQVTQFQQRNFTDEVAVGGKDPQRRKLREGTYGTLARNADEPVWYQVEEGEVVSFGRAGSYRVAVRGPETNPIRDAVPGEVFSPENTDREGRGRRVDVPRAIFGDIDLFDERVPAARGRVSFGNAVSTDSPYEFENPLRVELLKPGRTCFTNYVLQPAGNRWGEEPDLVTWAHEGTVDLNGYKIYLHRHDEQTDRYAELHPDQVEPGDTKRDVLPLRSGLTFRGRITFSNLTDAELGALMRVLLLDNPADGGPAATPSHAHRIGMGKTLGMGSVHIRPRLHLVNHEERLTSLDPHAGIHEATEGEVRGYLDAFDTALLSWEQEQAELPSNGSRPKPAPPKDWRSVERVNALLLAARWRDRLPYACTRPMELDEFALYPVLPTIVERFDHCGTRG</sequence>
<feature type="compositionally biased region" description="Basic and acidic residues" evidence="3">
    <location>
        <begin position="63"/>
        <end position="78"/>
    </location>
</feature>
<protein>
    <recommendedName>
        <fullName evidence="4">CRISPR type III-associated protein domain-containing protein</fullName>
    </recommendedName>
</protein>
<proteinExistence type="predicted"/>
<comment type="caution">
    <text evidence="5">The sequence shown here is derived from an EMBL/GenBank/DDBJ whole genome shotgun (WGS) entry which is preliminary data.</text>
</comment>
<keyword evidence="6" id="KW-1185">Reference proteome</keyword>
<dbReference type="Pfam" id="PF03787">
    <property type="entry name" value="RAMPs"/>
    <property type="match status" value="1"/>
</dbReference>
<feature type="domain" description="CRISPR type III-associated protein" evidence="4">
    <location>
        <begin position="130"/>
        <end position="185"/>
    </location>
</feature>
<evidence type="ECO:0000313" key="5">
    <source>
        <dbReference type="EMBL" id="GAA3747594.1"/>
    </source>
</evidence>
<reference evidence="6" key="1">
    <citation type="journal article" date="2019" name="Int. J. Syst. Evol. Microbiol.">
        <title>The Global Catalogue of Microorganisms (GCM) 10K type strain sequencing project: providing services to taxonomists for standard genome sequencing and annotation.</title>
        <authorList>
            <consortium name="The Broad Institute Genomics Platform"/>
            <consortium name="The Broad Institute Genome Sequencing Center for Infectious Disease"/>
            <person name="Wu L."/>
            <person name="Ma J."/>
        </authorList>
    </citation>
    <scope>NUCLEOTIDE SEQUENCE [LARGE SCALE GENOMIC DNA]</scope>
    <source>
        <strain evidence="6">JCM 17137</strain>
    </source>
</reference>
<evidence type="ECO:0000256" key="3">
    <source>
        <dbReference type="SAM" id="MobiDB-lite"/>
    </source>
</evidence>
<dbReference type="InterPro" id="IPR005537">
    <property type="entry name" value="RAMP_III_fam"/>
</dbReference>
<comment type="subunit">
    <text evidence="2">Part of the Csm effector complex that includes Cas10, Csm2, Csm3, Csm4 and Csm5.</text>
</comment>
<organism evidence="5 6">
    <name type="scientific">Salinactinospora qingdaonensis</name>
    <dbReference type="NCBI Taxonomy" id="702744"/>
    <lineage>
        <taxon>Bacteria</taxon>
        <taxon>Bacillati</taxon>
        <taxon>Actinomycetota</taxon>
        <taxon>Actinomycetes</taxon>
        <taxon>Streptosporangiales</taxon>
        <taxon>Nocardiopsidaceae</taxon>
        <taxon>Salinactinospora</taxon>
    </lineage>
</organism>
<evidence type="ECO:0000313" key="6">
    <source>
        <dbReference type="Proteomes" id="UP001500908"/>
    </source>
</evidence>
<feature type="region of interest" description="Disordered" evidence="3">
    <location>
        <begin position="1"/>
        <end position="81"/>
    </location>
</feature>
<evidence type="ECO:0000256" key="1">
    <source>
        <dbReference type="ARBA" id="ARBA00023118"/>
    </source>
</evidence>
<dbReference type="InterPro" id="IPR023825">
    <property type="entry name" value="CRISPR-assoc_RAMP_BGP1436"/>
</dbReference>
<evidence type="ECO:0000259" key="4">
    <source>
        <dbReference type="Pfam" id="PF03787"/>
    </source>
</evidence>
<name>A0ABP7FUD2_9ACTN</name>
<evidence type="ECO:0000256" key="2">
    <source>
        <dbReference type="ARBA" id="ARBA00093789"/>
    </source>
</evidence>
<accession>A0ABP7FUD2</accession>